<accession>A0ABP0ACT6</accession>
<keyword evidence="3" id="KW-1185">Reference proteome</keyword>
<reference evidence="2" key="1">
    <citation type="submission" date="2023-12" db="EMBL/GenBank/DDBJ databases">
        <authorList>
            <person name="Brown T."/>
        </authorList>
    </citation>
    <scope>NUCLEOTIDE SEQUENCE</scope>
</reference>
<evidence type="ECO:0000256" key="1">
    <source>
        <dbReference type="SAM" id="Phobius"/>
    </source>
</evidence>
<organism evidence="2 3">
    <name type="scientific">Pipistrellus nathusii</name>
    <name type="common">Nathusius' pipistrelle</name>
    <dbReference type="NCBI Taxonomy" id="59473"/>
    <lineage>
        <taxon>Eukaryota</taxon>
        <taxon>Metazoa</taxon>
        <taxon>Chordata</taxon>
        <taxon>Craniata</taxon>
        <taxon>Vertebrata</taxon>
        <taxon>Euteleostomi</taxon>
        <taxon>Mammalia</taxon>
        <taxon>Eutheria</taxon>
        <taxon>Laurasiatheria</taxon>
        <taxon>Chiroptera</taxon>
        <taxon>Yangochiroptera</taxon>
        <taxon>Vespertilionidae</taxon>
        <taxon>Pipistrellus</taxon>
    </lineage>
</organism>
<keyword evidence="1" id="KW-1133">Transmembrane helix</keyword>
<dbReference type="Proteomes" id="UP001314169">
    <property type="component" value="Chromosome 7"/>
</dbReference>
<evidence type="ECO:0008006" key="4">
    <source>
        <dbReference type="Google" id="ProtNLM"/>
    </source>
</evidence>
<keyword evidence="1" id="KW-0812">Transmembrane</keyword>
<feature type="transmembrane region" description="Helical" evidence="1">
    <location>
        <begin position="15"/>
        <end position="32"/>
    </location>
</feature>
<gene>
    <name evidence="2" type="ORF">MPIPNATIZW_LOCUS16024</name>
</gene>
<sequence length="131" mass="15231">MSFTHINWDGLKEPYPLLGTLYVWMLSVFHVCRRESRSKSQSLQPETQPPNENYPLHWDQVPQTCESGAHTLGRQGFLCYDCFFLDIAVHTLLWFTSGELENTIVLILEYANSAAPFYQTIGIMDMQNRFH</sequence>
<evidence type="ECO:0000313" key="3">
    <source>
        <dbReference type="Proteomes" id="UP001314169"/>
    </source>
</evidence>
<dbReference type="EMBL" id="OY882864">
    <property type="protein sequence ID" value="CAK6447718.1"/>
    <property type="molecule type" value="Genomic_DNA"/>
</dbReference>
<protein>
    <recommendedName>
        <fullName evidence="4">Vomeronasal type-1 receptor</fullName>
    </recommendedName>
</protein>
<keyword evidence="1" id="KW-0472">Membrane</keyword>
<name>A0ABP0ACT6_PIPNA</name>
<evidence type="ECO:0000313" key="2">
    <source>
        <dbReference type="EMBL" id="CAK6447718.1"/>
    </source>
</evidence>
<proteinExistence type="predicted"/>